<evidence type="ECO:0000256" key="2">
    <source>
        <dbReference type="PIRSR" id="PIRSR607724-2"/>
    </source>
</evidence>
<dbReference type="PANTHER" id="PTHR12837">
    <property type="entry name" value="POLY ADP-RIBOSE GLYCOHYDROLASE"/>
    <property type="match status" value="1"/>
</dbReference>
<dbReference type="GO" id="GO:0005975">
    <property type="term" value="P:carbohydrate metabolic process"/>
    <property type="evidence" value="ECO:0007669"/>
    <property type="project" value="InterPro"/>
</dbReference>
<feature type="active site" evidence="1">
    <location>
        <position position="72"/>
    </location>
</feature>
<dbReference type="PANTHER" id="PTHR12837:SF0">
    <property type="entry name" value="POLY(ADP-RIBOSE) GLYCOHYDROLASE"/>
    <property type="match status" value="1"/>
</dbReference>
<gene>
    <name evidence="4" type="ORF">BG006_000349</name>
</gene>
<dbReference type="GO" id="GO:0005737">
    <property type="term" value="C:cytoplasm"/>
    <property type="evidence" value="ECO:0007669"/>
    <property type="project" value="TreeGrafter"/>
</dbReference>
<dbReference type="GO" id="GO:0005634">
    <property type="term" value="C:nucleus"/>
    <property type="evidence" value="ECO:0007669"/>
    <property type="project" value="TreeGrafter"/>
</dbReference>
<feature type="binding site" evidence="2">
    <location>
        <position position="71"/>
    </location>
    <ligand>
        <name>substrate</name>
    </ligand>
</feature>
<feature type="binding site" evidence="2">
    <location>
        <position position="112"/>
    </location>
    <ligand>
        <name>substrate</name>
    </ligand>
</feature>
<dbReference type="InterPro" id="IPR007724">
    <property type="entry name" value="Poly_GlycHdrlase"/>
</dbReference>
<dbReference type="GO" id="GO:0009225">
    <property type="term" value="P:nucleotide-sugar metabolic process"/>
    <property type="evidence" value="ECO:0007669"/>
    <property type="project" value="TreeGrafter"/>
</dbReference>
<dbReference type="GO" id="GO:0006282">
    <property type="term" value="P:regulation of DNA repair"/>
    <property type="evidence" value="ECO:0007669"/>
    <property type="project" value="InterPro"/>
</dbReference>
<dbReference type="InterPro" id="IPR046372">
    <property type="entry name" value="PARG_cat_C"/>
</dbReference>
<sequence>PDGTVTFHRQVLKSPVILRGTERCTSGAFRYVSVKVDIDNPLEDDAPLGALQLDFANKVIGGGVLDRGAVQEEIRFAICPELIISRLFTQQLQDNEALLIKGAERYSNYNGYARTFEWHSDHVDETPR</sequence>
<feature type="active site" evidence="1">
    <location>
        <position position="54"/>
    </location>
</feature>
<accession>A0A9P5SBC6</accession>
<feature type="active site" evidence="1">
    <location>
        <position position="73"/>
    </location>
</feature>
<evidence type="ECO:0000313" key="5">
    <source>
        <dbReference type="Proteomes" id="UP000696485"/>
    </source>
</evidence>
<name>A0A9P5SBC6_9FUNG</name>
<feature type="non-terminal residue" evidence="4">
    <location>
        <position position="128"/>
    </location>
</feature>
<keyword evidence="5" id="KW-1185">Reference proteome</keyword>
<dbReference type="Proteomes" id="UP000696485">
    <property type="component" value="Unassembled WGS sequence"/>
</dbReference>
<organism evidence="4 5">
    <name type="scientific">Podila minutissima</name>
    <dbReference type="NCBI Taxonomy" id="64525"/>
    <lineage>
        <taxon>Eukaryota</taxon>
        <taxon>Fungi</taxon>
        <taxon>Fungi incertae sedis</taxon>
        <taxon>Mucoromycota</taxon>
        <taxon>Mortierellomycotina</taxon>
        <taxon>Mortierellomycetes</taxon>
        <taxon>Mortierellales</taxon>
        <taxon>Mortierellaceae</taxon>
        <taxon>Podila</taxon>
    </lineage>
</organism>
<dbReference type="GO" id="GO:0004649">
    <property type="term" value="F:poly(ADP-ribose) glycohydrolase activity"/>
    <property type="evidence" value="ECO:0007669"/>
    <property type="project" value="InterPro"/>
</dbReference>
<comment type="caution">
    <text evidence="4">The sequence shown here is derived from an EMBL/GenBank/DDBJ whole genome shotgun (WGS) entry which is preliminary data.</text>
</comment>
<dbReference type="GO" id="GO:1990966">
    <property type="term" value="P:ATP generation from poly-ADP-D-ribose"/>
    <property type="evidence" value="ECO:0007669"/>
    <property type="project" value="TreeGrafter"/>
</dbReference>
<reference evidence="4" key="1">
    <citation type="journal article" date="2020" name="Fungal Divers.">
        <title>Resolving the Mortierellaceae phylogeny through synthesis of multi-gene phylogenetics and phylogenomics.</title>
        <authorList>
            <person name="Vandepol N."/>
            <person name="Liber J."/>
            <person name="Desiro A."/>
            <person name="Na H."/>
            <person name="Kennedy M."/>
            <person name="Barry K."/>
            <person name="Grigoriev I.V."/>
            <person name="Miller A.N."/>
            <person name="O'Donnell K."/>
            <person name="Stajich J.E."/>
            <person name="Bonito G."/>
        </authorList>
    </citation>
    <scope>NUCLEOTIDE SEQUENCE</scope>
    <source>
        <strain evidence="4">NVP1</strain>
    </source>
</reference>
<evidence type="ECO:0000256" key="1">
    <source>
        <dbReference type="PIRSR" id="PIRSR607724-1"/>
    </source>
</evidence>
<evidence type="ECO:0000313" key="4">
    <source>
        <dbReference type="EMBL" id="KAF9324649.1"/>
    </source>
</evidence>
<evidence type="ECO:0000259" key="3">
    <source>
        <dbReference type="Pfam" id="PF05028"/>
    </source>
</evidence>
<dbReference type="EMBL" id="JAAAUY010001053">
    <property type="protein sequence ID" value="KAF9324649.1"/>
    <property type="molecule type" value="Genomic_DNA"/>
</dbReference>
<protein>
    <recommendedName>
        <fullName evidence="3">PARG catalytic Macro domain-containing protein</fullName>
    </recommendedName>
</protein>
<feature type="domain" description="PARG catalytic Macro" evidence="3">
    <location>
        <begin position="33"/>
        <end position="128"/>
    </location>
</feature>
<dbReference type="AlphaFoldDB" id="A0A9P5SBC6"/>
<feature type="binding site" evidence="2">
    <location>
        <position position="57"/>
    </location>
    <ligand>
        <name>substrate</name>
    </ligand>
</feature>
<proteinExistence type="predicted"/>
<dbReference type="Pfam" id="PF05028">
    <property type="entry name" value="PARG_cat_C"/>
    <property type="match status" value="1"/>
</dbReference>